<reference evidence="1" key="1">
    <citation type="submission" date="2020-03" db="EMBL/GenBank/DDBJ databases">
        <title>The deep terrestrial virosphere.</title>
        <authorList>
            <person name="Holmfeldt K."/>
            <person name="Nilsson E."/>
            <person name="Simone D."/>
            <person name="Lopez-Fernandez M."/>
            <person name="Wu X."/>
            <person name="de Brujin I."/>
            <person name="Lundin D."/>
            <person name="Andersson A."/>
            <person name="Bertilsson S."/>
            <person name="Dopson M."/>
        </authorList>
    </citation>
    <scope>NUCLEOTIDE SEQUENCE</scope>
    <source>
        <strain evidence="1">MM415B01532</strain>
    </source>
</reference>
<protein>
    <submittedName>
        <fullName evidence="1">Uncharacterized protein</fullName>
    </submittedName>
</protein>
<name>A0A6M3IKN1_9ZZZZ</name>
<gene>
    <name evidence="1" type="ORF">MM415B01532_0002</name>
</gene>
<proteinExistence type="predicted"/>
<sequence length="88" mass="9788">MAATWTTKVTVLDVDEKEISLAATVVDGEFTATYNVITARIDGPKAKQDVMQNIWEQYARDMAKNTKVATLISGVEAQVKTWLEKQVL</sequence>
<evidence type="ECO:0000313" key="1">
    <source>
        <dbReference type="EMBL" id="QJA57953.1"/>
    </source>
</evidence>
<organism evidence="1">
    <name type="scientific">viral metagenome</name>
    <dbReference type="NCBI Taxonomy" id="1070528"/>
    <lineage>
        <taxon>unclassified sequences</taxon>
        <taxon>metagenomes</taxon>
        <taxon>organismal metagenomes</taxon>
    </lineage>
</organism>
<dbReference type="AlphaFoldDB" id="A0A6M3IKN1"/>
<dbReference type="EMBL" id="MT141301">
    <property type="protein sequence ID" value="QJA57953.1"/>
    <property type="molecule type" value="Genomic_DNA"/>
</dbReference>
<accession>A0A6M3IKN1</accession>